<feature type="domain" description="Condensin-2 complex subunit H2 C-terminal" evidence="2">
    <location>
        <begin position="847"/>
        <end position="955"/>
    </location>
</feature>
<dbReference type="PANTHER" id="PTHR14324:SF3">
    <property type="entry name" value="CONDENSIN-2 COMPLEX SUBUNIT H2"/>
    <property type="match status" value="1"/>
</dbReference>
<dbReference type="PANTHER" id="PTHR14324">
    <property type="entry name" value="CONDENSIN-2 COMPLEX SUBUNIT H2"/>
    <property type="match status" value="1"/>
</dbReference>
<organism evidence="3 4">
    <name type="scientific">Drosophila kikkawai</name>
    <name type="common">Fruit fly</name>
    <dbReference type="NCBI Taxonomy" id="30033"/>
    <lineage>
        <taxon>Eukaryota</taxon>
        <taxon>Metazoa</taxon>
        <taxon>Ecdysozoa</taxon>
        <taxon>Arthropoda</taxon>
        <taxon>Hexapoda</taxon>
        <taxon>Insecta</taxon>
        <taxon>Pterygota</taxon>
        <taxon>Neoptera</taxon>
        <taxon>Endopterygota</taxon>
        <taxon>Diptera</taxon>
        <taxon>Brachycera</taxon>
        <taxon>Muscomorpha</taxon>
        <taxon>Ephydroidea</taxon>
        <taxon>Drosophilidae</taxon>
        <taxon>Drosophila</taxon>
        <taxon>Sophophora</taxon>
    </lineage>
</organism>
<keyword evidence="3" id="KW-1185">Reference proteome</keyword>
<dbReference type="RefSeq" id="XP_017020472.1">
    <property type="nucleotide sequence ID" value="XM_017164983.3"/>
</dbReference>
<dbReference type="GO" id="GO:0000796">
    <property type="term" value="C:condensin complex"/>
    <property type="evidence" value="ECO:0007669"/>
    <property type="project" value="TreeGrafter"/>
</dbReference>
<dbReference type="GO" id="GO:0003682">
    <property type="term" value="F:chromatin binding"/>
    <property type="evidence" value="ECO:0007669"/>
    <property type="project" value="TreeGrafter"/>
</dbReference>
<reference evidence="4" key="1">
    <citation type="submission" date="2025-08" db="UniProtKB">
        <authorList>
            <consortium name="RefSeq"/>
        </authorList>
    </citation>
    <scope>IDENTIFICATION</scope>
    <source>
        <strain evidence="4">14028-0561.14</strain>
        <tissue evidence="4">Whole fly</tissue>
    </source>
</reference>
<dbReference type="InterPro" id="IPR031737">
    <property type="entry name" value="CNDH2_C"/>
</dbReference>
<evidence type="ECO:0000313" key="4">
    <source>
        <dbReference type="RefSeq" id="XP_017020472.1"/>
    </source>
</evidence>
<dbReference type="GO" id="GO:0005634">
    <property type="term" value="C:nucleus"/>
    <property type="evidence" value="ECO:0007669"/>
    <property type="project" value="TreeGrafter"/>
</dbReference>
<proteinExistence type="predicted"/>
<sequence length="1032" mass="114178">MERASSEEPGCSRTEARNLILEVARSRPGTNVSRCIETYEEQQDLDSLVNLLEEVSKNTDYSTDLRISMGYYGDDFLRHSLADNDVTRRAALLAAGRTIHFSGKIYGDRVEYVYQGVEHQVDSLLISQVQREPAGESNGPENTAPKPEEPRKRRAKKLTKKDVDPYMLTMEPRRFKTMSDDKRFNTTGFVKCMKNRTIEYLYQDHMPPNLWRHAPIVDPQNPLDQDEKKQYKMFTYHVEHRYNTLLPDIPFERLNLIKEYVHTNQMNTSEILNEHMTTKDYLEECIALENKMLASRYGATVRTRRRMDDQGKRLLDVSSETSLAKRTRLEEDQALEPNEAGLTEAMDVDQSTLGDINESTGEALQNQVSIDSGFGESMNLTQQNSGIDSTLGVSQTVDDSLSVSQVEDSSLSVSQVADSAIGISQGENSSQVENSSLSISQEENGSLSVSQVENPPLSSTLALNESSTFAINESNVLDSTRLDFPPVTEAELLQIDFGIGMDDVSDSHHTGQSFEDEGVVLSDFEDQKQRRQFETAVIDKNAVMTDLNEIKVEAQPPEETEGTAPIIVMHAEEPVNVPREVCYPIVMNMFGFPNKHVRRKCFFKLPKEYDTFKKARLPSKRGAEPKTQPTPRALVLPSKRIQENQEDGPASPVSVEFDMDMNFLGYRRPTMDSGFALDEVQNQSRTLTPEVKNEVDSSGNPVNGNGPSETANPEAPIDIPSVDPVEGNAPSEAANPEALIETIEAVVSETINSELNATTEPSSEDITENSEIGCGLEGTLNTRIDSGLGAELNATDGAQLDQTTLEITTLLEKSTIIDEAPANDDDGIEEGVSQDIDDETSLDIENADFTDSSTMIRDWHMRLAPTLEAAHARQNFNIKDLGTEILNVCKAGDNGQATLADVMADKDPSIMCRYMLASLVLTNHGNVSLDFGNRDKSKPIEMSQFCMQLKSTKRQEIHPEDDVGNMSAAAAPAAEDKSKPAKRKSSEVASPEVFAKTVRLIQSVPKMSQSAYDTDSGISSMCSSLASASQEV</sequence>
<feature type="region of interest" description="Disordered" evidence="1">
    <location>
        <begin position="422"/>
        <end position="453"/>
    </location>
</feature>
<feature type="compositionally biased region" description="Low complexity" evidence="1">
    <location>
        <begin position="1016"/>
        <end position="1032"/>
    </location>
</feature>
<evidence type="ECO:0000313" key="3">
    <source>
        <dbReference type="Proteomes" id="UP001652661"/>
    </source>
</evidence>
<feature type="region of interest" description="Disordered" evidence="1">
    <location>
        <begin position="616"/>
        <end position="654"/>
    </location>
</feature>
<feature type="region of interest" description="Disordered" evidence="1">
    <location>
        <begin position="967"/>
        <end position="990"/>
    </location>
</feature>
<protein>
    <submittedName>
        <fullName evidence="4">Serine-rich adhesin for platelets isoform X1</fullName>
    </submittedName>
</protein>
<accession>A0A6P4HW71</accession>
<dbReference type="AlphaFoldDB" id="A0A6P4HW71"/>
<feature type="region of interest" description="Disordered" evidence="1">
    <location>
        <begin position="130"/>
        <end position="159"/>
    </location>
</feature>
<dbReference type="Proteomes" id="UP001652661">
    <property type="component" value="Chromosome 3R"/>
</dbReference>
<feature type="region of interest" description="Disordered" evidence="1">
    <location>
        <begin position="325"/>
        <end position="347"/>
    </location>
</feature>
<name>A0A6P4HW71_DROKI</name>
<dbReference type="InterPro" id="IPR031739">
    <property type="entry name" value="Ncaph2"/>
</dbReference>
<evidence type="ECO:0000256" key="1">
    <source>
        <dbReference type="SAM" id="MobiDB-lite"/>
    </source>
</evidence>
<dbReference type="Pfam" id="PF16858">
    <property type="entry name" value="CNDH2_C"/>
    <property type="match status" value="1"/>
</dbReference>
<feature type="region of interest" description="Disordered" evidence="1">
    <location>
        <begin position="1009"/>
        <end position="1032"/>
    </location>
</feature>
<feature type="compositionally biased region" description="Polar residues" evidence="1">
    <location>
        <begin position="696"/>
        <end position="711"/>
    </location>
</feature>
<dbReference type="OrthoDB" id="10038475at2759"/>
<evidence type="ECO:0000259" key="2">
    <source>
        <dbReference type="Pfam" id="PF16858"/>
    </source>
</evidence>
<feature type="compositionally biased region" description="Polar residues" evidence="1">
    <location>
        <begin position="425"/>
        <end position="453"/>
    </location>
</feature>
<dbReference type="GO" id="GO:0051306">
    <property type="term" value="P:mitotic sister chromatid separation"/>
    <property type="evidence" value="ECO:0007669"/>
    <property type="project" value="TreeGrafter"/>
</dbReference>
<gene>
    <name evidence="4" type="primary">Cap-H2</name>
</gene>
<dbReference type="GO" id="GO:0010032">
    <property type="term" value="P:meiotic chromosome condensation"/>
    <property type="evidence" value="ECO:0007669"/>
    <property type="project" value="TreeGrafter"/>
</dbReference>
<feature type="region of interest" description="Disordered" evidence="1">
    <location>
        <begin position="683"/>
        <end position="731"/>
    </location>
</feature>